<keyword evidence="2" id="KW-0436">Ligase</keyword>
<protein>
    <recommendedName>
        <fullName evidence="4">ATP-grasp domain-containing protein</fullName>
    </recommendedName>
</protein>
<dbReference type="Gene3D" id="3.30.1490.20">
    <property type="entry name" value="ATP-grasp fold, A domain"/>
    <property type="match status" value="1"/>
</dbReference>
<dbReference type="GO" id="GO:0008716">
    <property type="term" value="F:D-alanine-D-alanine ligase activity"/>
    <property type="evidence" value="ECO:0007669"/>
    <property type="project" value="InterPro"/>
</dbReference>
<dbReference type="InterPro" id="IPR013815">
    <property type="entry name" value="ATP_grasp_subdomain_1"/>
</dbReference>
<dbReference type="Gene3D" id="3.30.470.20">
    <property type="entry name" value="ATP-grasp fold, B domain"/>
    <property type="match status" value="1"/>
</dbReference>
<evidence type="ECO:0000313" key="6">
    <source>
        <dbReference type="Proteomes" id="UP000177622"/>
    </source>
</evidence>
<feature type="domain" description="ATP-grasp" evidence="4">
    <location>
        <begin position="123"/>
        <end position="353"/>
    </location>
</feature>
<evidence type="ECO:0000256" key="2">
    <source>
        <dbReference type="ARBA" id="ARBA00022598"/>
    </source>
</evidence>
<dbReference type="InterPro" id="IPR011095">
    <property type="entry name" value="Dala_Dala_lig_C"/>
</dbReference>
<dbReference type="GeneID" id="34572420"/>
<keyword evidence="3" id="KW-0547">Nucleotide-binding</keyword>
<dbReference type="OrthoDB" id="2013972at2759"/>
<comment type="similarity">
    <text evidence="1">Belongs to the D-alanine--D-alanine ligase family.</text>
</comment>
<gene>
    <name evidence="5" type="ORF">PENARI_c002G07915</name>
</gene>
<dbReference type="Gene3D" id="3.40.50.20">
    <property type="match status" value="1"/>
</dbReference>
<name>A0A1F5LVF0_PENAI</name>
<keyword evidence="6" id="KW-1185">Reference proteome</keyword>
<dbReference type="STRING" id="1835702.A0A1F5LVF0"/>
<dbReference type="EMBL" id="LXJU01000002">
    <property type="protein sequence ID" value="OGE57137.1"/>
    <property type="molecule type" value="Genomic_DNA"/>
</dbReference>
<evidence type="ECO:0000313" key="5">
    <source>
        <dbReference type="EMBL" id="OGE57137.1"/>
    </source>
</evidence>
<reference evidence="5 6" key="1">
    <citation type="journal article" date="2016" name="Sci. Rep.">
        <title>Penicillium arizonense, a new, genome sequenced fungal species, reveals a high chemical diversity in secreted metabolites.</title>
        <authorList>
            <person name="Grijseels S."/>
            <person name="Nielsen J.C."/>
            <person name="Randelovic M."/>
            <person name="Nielsen J."/>
            <person name="Nielsen K.F."/>
            <person name="Workman M."/>
            <person name="Frisvad J.C."/>
        </authorList>
    </citation>
    <scope>NUCLEOTIDE SEQUENCE [LARGE SCALE GENOMIC DNA]</scope>
    <source>
        <strain evidence="5 6">CBS 141311</strain>
    </source>
</reference>
<dbReference type="RefSeq" id="XP_022492564.1">
    <property type="nucleotide sequence ID" value="XM_022627686.1"/>
</dbReference>
<organism evidence="5 6">
    <name type="scientific">Penicillium arizonense</name>
    <dbReference type="NCBI Taxonomy" id="1835702"/>
    <lineage>
        <taxon>Eukaryota</taxon>
        <taxon>Fungi</taxon>
        <taxon>Dikarya</taxon>
        <taxon>Ascomycota</taxon>
        <taxon>Pezizomycotina</taxon>
        <taxon>Eurotiomycetes</taxon>
        <taxon>Eurotiomycetidae</taxon>
        <taxon>Eurotiales</taxon>
        <taxon>Aspergillaceae</taxon>
        <taxon>Penicillium</taxon>
    </lineage>
</organism>
<dbReference type="InterPro" id="IPR011761">
    <property type="entry name" value="ATP-grasp"/>
</dbReference>
<dbReference type="PANTHER" id="PTHR23132">
    <property type="entry name" value="D-ALANINE--D-ALANINE LIGASE"/>
    <property type="match status" value="1"/>
</dbReference>
<evidence type="ECO:0000256" key="1">
    <source>
        <dbReference type="ARBA" id="ARBA00010871"/>
    </source>
</evidence>
<dbReference type="SUPFAM" id="SSF56059">
    <property type="entry name" value="Glutathione synthetase ATP-binding domain-like"/>
    <property type="match status" value="1"/>
</dbReference>
<dbReference type="Pfam" id="PF07478">
    <property type="entry name" value="Dala_Dala_lig_C"/>
    <property type="match status" value="1"/>
</dbReference>
<evidence type="ECO:0000256" key="3">
    <source>
        <dbReference type="PROSITE-ProRule" id="PRU00409"/>
    </source>
</evidence>
<dbReference type="Proteomes" id="UP000177622">
    <property type="component" value="Unassembled WGS sequence"/>
</dbReference>
<dbReference type="GO" id="GO:0046872">
    <property type="term" value="F:metal ion binding"/>
    <property type="evidence" value="ECO:0007669"/>
    <property type="project" value="InterPro"/>
</dbReference>
<proteinExistence type="inferred from homology"/>
<dbReference type="PROSITE" id="PS50975">
    <property type="entry name" value="ATP_GRASP"/>
    <property type="match status" value="1"/>
</dbReference>
<dbReference type="GO" id="GO:0005524">
    <property type="term" value="F:ATP binding"/>
    <property type="evidence" value="ECO:0007669"/>
    <property type="project" value="UniProtKB-UniRule"/>
</dbReference>
<comment type="caution">
    <text evidence="5">The sequence shown here is derived from an EMBL/GenBank/DDBJ whole genome shotgun (WGS) entry which is preliminary data.</text>
</comment>
<evidence type="ECO:0000259" key="4">
    <source>
        <dbReference type="PROSITE" id="PS50975"/>
    </source>
</evidence>
<dbReference type="PANTHER" id="PTHR23132:SF23">
    <property type="entry name" value="D-ALANINE--D-ALANINE LIGASE B"/>
    <property type="match status" value="1"/>
</dbReference>
<keyword evidence="3" id="KW-0067">ATP-binding</keyword>
<accession>A0A1F5LVF0</accession>
<dbReference type="AlphaFoldDB" id="A0A1F5LVF0"/>
<sequence>MGDSNAYELVQALVSEQRSSYLQLGYSEEQCAALTHDGEIDAVRTTLERLGHHVTLVPGIQFLVQQLAAGKDKGWDLVFNMSQGFHGSARESQVPAVLEAYQLPYTFSDAATMALCQNKAITKIILDRHMIPNAPFTVIPTLDGTADFPEHFAALPSYPLFVKPGTEGSSKGIENFNKVKNLEELKLAVRELAYQFPGQDILVESFLSGREFTVSILGTGLHSRVIGIREHIWQMAPDHSNKNGYHTNGTLDFASRDSKASNGGKILLYNDSHDMDEPQIKAACQVALHTWKVFNCRDSGRVDIRFDSDKPGAIPNVLEVNPIAGLLPGHSPLPATAKINGLSFKQLLSEIIGSALQRTPYKNGR</sequence>